<evidence type="ECO:0000259" key="1">
    <source>
        <dbReference type="PROSITE" id="PS50097"/>
    </source>
</evidence>
<feature type="domain" description="BTB" evidence="1">
    <location>
        <begin position="32"/>
        <end position="97"/>
    </location>
</feature>
<dbReference type="InterPro" id="IPR000210">
    <property type="entry name" value="BTB/POZ_dom"/>
</dbReference>
<dbReference type="SMART" id="SM00225">
    <property type="entry name" value="BTB"/>
    <property type="match status" value="1"/>
</dbReference>
<gene>
    <name evidence="2" type="ORF">NLJ89_g8068</name>
</gene>
<accession>A0A9W8JV48</accession>
<organism evidence="2 3">
    <name type="scientific">Agrocybe chaxingu</name>
    <dbReference type="NCBI Taxonomy" id="84603"/>
    <lineage>
        <taxon>Eukaryota</taxon>
        <taxon>Fungi</taxon>
        <taxon>Dikarya</taxon>
        <taxon>Basidiomycota</taxon>
        <taxon>Agaricomycotina</taxon>
        <taxon>Agaricomycetes</taxon>
        <taxon>Agaricomycetidae</taxon>
        <taxon>Agaricales</taxon>
        <taxon>Agaricineae</taxon>
        <taxon>Strophariaceae</taxon>
        <taxon>Agrocybe</taxon>
    </lineage>
</organism>
<dbReference type="CDD" id="cd18186">
    <property type="entry name" value="BTB_POZ_ZBTB_KLHL-like"/>
    <property type="match status" value="1"/>
</dbReference>
<comment type="caution">
    <text evidence="2">The sequence shown here is derived from an EMBL/GenBank/DDBJ whole genome shotgun (WGS) entry which is preliminary data.</text>
</comment>
<dbReference type="Gene3D" id="3.30.710.10">
    <property type="entry name" value="Potassium Channel Kv1.1, Chain A"/>
    <property type="match status" value="1"/>
</dbReference>
<keyword evidence="3" id="KW-1185">Reference proteome</keyword>
<dbReference type="PROSITE" id="PS50097">
    <property type="entry name" value="BTB"/>
    <property type="match status" value="1"/>
</dbReference>
<dbReference type="Proteomes" id="UP001148786">
    <property type="component" value="Unassembled WGS sequence"/>
</dbReference>
<dbReference type="InterPro" id="IPR011333">
    <property type="entry name" value="SKP1/BTB/POZ_sf"/>
</dbReference>
<proteinExistence type="predicted"/>
<evidence type="ECO:0000313" key="3">
    <source>
        <dbReference type="Proteomes" id="UP001148786"/>
    </source>
</evidence>
<sequence>MNSEHRLKRRRTEDTVDDQVIKKSSDFWFDDGNVILQAGETQFRVHRSMLARHSTVWKDMFEIPQPREQNLVAGCPVIQLSDDEEDLEHVLGIFYDNLKLFDAEKPISFPILAAMIRLGHKYQLEYLRDMAVRILKSEYPSTLELWDEGFHRPSRTCDDSYADIVNLASEFSLNTIRPCVYLMYVTKTSLGAVMSDSLLTREEVERCVLGRDKLVAWINSTYKSKHFTMAGRRQNCQNHEKCSPSRRTIFETFNLWEVEDGNITAFPPWNRPKSHSTCKACYQDLQTCYDEVRTSAWKMLPSLFGLPDWADLKDFDM</sequence>
<dbReference type="SUPFAM" id="SSF54695">
    <property type="entry name" value="POZ domain"/>
    <property type="match status" value="1"/>
</dbReference>
<name>A0A9W8JV48_9AGAR</name>
<dbReference type="EMBL" id="JANKHO010001043">
    <property type="protein sequence ID" value="KAJ3504186.1"/>
    <property type="molecule type" value="Genomic_DNA"/>
</dbReference>
<dbReference type="AlphaFoldDB" id="A0A9W8JV48"/>
<evidence type="ECO:0000313" key="2">
    <source>
        <dbReference type="EMBL" id="KAJ3504186.1"/>
    </source>
</evidence>
<dbReference type="OrthoDB" id="2799068at2759"/>
<dbReference type="Pfam" id="PF00651">
    <property type="entry name" value="BTB"/>
    <property type="match status" value="1"/>
</dbReference>
<protein>
    <recommendedName>
        <fullName evidence="1">BTB domain-containing protein</fullName>
    </recommendedName>
</protein>
<reference evidence="2" key="1">
    <citation type="submission" date="2022-07" db="EMBL/GenBank/DDBJ databases">
        <title>Genome Sequence of Agrocybe chaxingu.</title>
        <authorList>
            <person name="Buettner E."/>
        </authorList>
    </citation>
    <scope>NUCLEOTIDE SEQUENCE</scope>
    <source>
        <strain evidence="2">MP-N11</strain>
    </source>
</reference>